<dbReference type="PANTHER" id="PTHR42953:SF1">
    <property type="entry name" value="METAL-BINDING PROTEIN HI_0362-RELATED"/>
    <property type="match status" value="1"/>
</dbReference>
<evidence type="ECO:0000256" key="1">
    <source>
        <dbReference type="ARBA" id="ARBA00004196"/>
    </source>
</evidence>
<dbReference type="Proteomes" id="UP001516390">
    <property type="component" value="Unassembled WGS sequence"/>
</dbReference>
<dbReference type="RefSeq" id="WP_182082252.1">
    <property type="nucleotide sequence ID" value="NZ_NWUS01000003.1"/>
</dbReference>
<keyword evidence="2" id="KW-0813">Transport</keyword>
<dbReference type="Gene3D" id="3.40.50.1980">
    <property type="entry name" value="Nitrogenase molybdenum iron protein domain"/>
    <property type="match status" value="1"/>
</dbReference>
<comment type="subcellular location">
    <subcellularLocation>
        <location evidence="1">Cell envelope</location>
    </subcellularLocation>
</comment>
<dbReference type="InterPro" id="IPR050492">
    <property type="entry name" value="Bact_metal-bind_prot9"/>
</dbReference>
<evidence type="ECO:0000313" key="6">
    <source>
        <dbReference type="Proteomes" id="UP001516390"/>
    </source>
</evidence>
<gene>
    <name evidence="5" type="ORF">CPA57_07910</name>
</gene>
<dbReference type="InterPro" id="IPR006127">
    <property type="entry name" value="ZnuA-like"/>
</dbReference>
<organism evidence="5 6">
    <name type="scientific">Bombella favorum</name>
    <dbReference type="NCBI Taxonomy" id="2039164"/>
    <lineage>
        <taxon>Bacteria</taxon>
        <taxon>Pseudomonadati</taxon>
        <taxon>Pseudomonadota</taxon>
        <taxon>Alphaproteobacteria</taxon>
        <taxon>Acetobacterales</taxon>
        <taxon>Acetobacteraceae</taxon>
        <taxon>Bombella</taxon>
    </lineage>
</organism>
<dbReference type="PANTHER" id="PTHR42953">
    <property type="entry name" value="HIGH-AFFINITY ZINC UPTAKE SYSTEM PROTEIN ZNUA-RELATED"/>
    <property type="match status" value="1"/>
</dbReference>
<accession>A0ABR5ZPD3</accession>
<comment type="caution">
    <text evidence="5">The sequence shown here is derived from an EMBL/GenBank/DDBJ whole genome shotgun (WGS) entry which is preliminary data.</text>
</comment>
<evidence type="ECO:0000313" key="5">
    <source>
        <dbReference type="EMBL" id="MBA5726191.1"/>
    </source>
</evidence>
<reference evidence="5 6" key="1">
    <citation type="submission" date="2017-09" db="EMBL/GenBank/DDBJ databases">
        <authorList>
            <person name="Jakob F."/>
        </authorList>
    </citation>
    <scope>NUCLEOTIDE SEQUENCE [LARGE SCALE GENOMIC DNA]</scope>
    <source>
        <strain evidence="5 6">TMW 2.1880</strain>
    </source>
</reference>
<evidence type="ECO:0000256" key="3">
    <source>
        <dbReference type="ARBA" id="ARBA00022723"/>
    </source>
</evidence>
<keyword evidence="3" id="KW-0479">Metal-binding</keyword>
<sequence>MSLLRPFAYLSFLLLLIAGLLPRPVLAETGAGQEQAPPLLTCVEPVWCDVAQQIGGPALRTHALITSEGLDPHHLQPSPLMARQLAVSDAVLLNGANYDDWAAKLLPPSVTLFMAADHTGWLAGDDPHLFFDLPTVRKTAQQIATWLIARTPQNHQDISNRLALFEKQIDLISERLQTISLSHHGTPFAMTEPAGARLLLAAGLEMTDQSWARALMNESGLAPYDTAQLETAIQRKTIRFMVYNPAISAPQASRVEDMARQAGIPLIAIGESLPAKQHWQDWLNTILTSLEEALKQTAPQAAPTQSQP</sequence>
<evidence type="ECO:0000256" key="4">
    <source>
        <dbReference type="ARBA" id="ARBA00022729"/>
    </source>
</evidence>
<proteinExistence type="predicted"/>
<dbReference type="Pfam" id="PF01297">
    <property type="entry name" value="ZnuA"/>
    <property type="match status" value="1"/>
</dbReference>
<dbReference type="EMBL" id="NWUS01000003">
    <property type="protein sequence ID" value="MBA5726191.1"/>
    <property type="molecule type" value="Genomic_DNA"/>
</dbReference>
<evidence type="ECO:0000256" key="2">
    <source>
        <dbReference type="ARBA" id="ARBA00022448"/>
    </source>
</evidence>
<keyword evidence="4" id="KW-0732">Signal</keyword>
<protein>
    <submittedName>
        <fullName evidence="5">ABC transporter substrate-binding protein</fullName>
    </submittedName>
</protein>
<dbReference type="SUPFAM" id="SSF53807">
    <property type="entry name" value="Helical backbone' metal receptor"/>
    <property type="match status" value="1"/>
</dbReference>
<keyword evidence="6" id="KW-1185">Reference proteome</keyword>
<name>A0ABR5ZPD3_9PROT</name>